<dbReference type="InterPro" id="IPR036625">
    <property type="entry name" value="E3-bd_dom_sf"/>
</dbReference>
<evidence type="ECO:0000259" key="8">
    <source>
        <dbReference type="PROSITE" id="PS50968"/>
    </source>
</evidence>
<dbReference type="RefSeq" id="WP_279675230.1">
    <property type="nucleotide sequence ID" value="NZ_CP122566.1"/>
</dbReference>
<comment type="similarity">
    <text evidence="2 6">Belongs to the 2-oxoacid dehydrogenase family.</text>
</comment>
<dbReference type="SUPFAM" id="SSF51230">
    <property type="entry name" value="Single hybrid motif"/>
    <property type="match status" value="1"/>
</dbReference>
<evidence type="ECO:0000256" key="2">
    <source>
        <dbReference type="ARBA" id="ARBA00007317"/>
    </source>
</evidence>
<dbReference type="EMBL" id="CP122566">
    <property type="protein sequence ID" value="WGH94014.1"/>
    <property type="molecule type" value="Genomic_DNA"/>
</dbReference>
<dbReference type="InterPro" id="IPR003016">
    <property type="entry name" value="2-oxoA_DH_lipoyl-BS"/>
</dbReference>
<reference evidence="10 11" key="1">
    <citation type="submission" date="2023-03" db="EMBL/GenBank/DDBJ databases">
        <title>Complete genome sequences of several Auritidibacter ignavus strains isolated from ear infections.</title>
        <authorList>
            <person name="Baehr T."/>
            <person name="Baumhoegger A.M."/>
        </authorList>
    </citation>
    <scope>NUCLEOTIDE SEQUENCE [LARGE SCALE GENOMIC DNA]</scope>
    <source>
        <strain evidence="10 11">BABAE-6</strain>
    </source>
</reference>
<dbReference type="PANTHER" id="PTHR43178:SF5">
    <property type="entry name" value="LIPOAMIDE ACYLTRANSFERASE COMPONENT OF BRANCHED-CHAIN ALPHA-KETO ACID DEHYDROGENASE COMPLEX, MITOCHONDRIAL"/>
    <property type="match status" value="1"/>
</dbReference>
<comment type="cofactor">
    <cofactor evidence="1 6">
        <name>(R)-lipoate</name>
        <dbReference type="ChEBI" id="CHEBI:83088"/>
    </cofactor>
</comment>
<evidence type="ECO:0000256" key="4">
    <source>
        <dbReference type="ARBA" id="ARBA00022823"/>
    </source>
</evidence>
<dbReference type="InterPro" id="IPR004167">
    <property type="entry name" value="PSBD"/>
</dbReference>
<dbReference type="PANTHER" id="PTHR43178">
    <property type="entry name" value="DIHYDROLIPOAMIDE ACETYLTRANSFERASE COMPONENT OF PYRUVATE DEHYDROGENASE COMPLEX"/>
    <property type="match status" value="1"/>
</dbReference>
<organism evidence="10 11">
    <name type="scientific">Auritidibacter ignavus</name>
    <dbReference type="NCBI Taxonomy" id="678932"/>
    <lineage>
        <taxon>Bacteria</taxon>
        <taxon>Bacillati</taxon>
        <taxon>Actinomycetota</taxon>
        <taxon>Actinomycetes</taxon>
        <taxon>Micrococcales</taxon>
        <taxon>Micrococcaceae</taxon>
        <taxon>Auritidibacter</taxon>
    </lineage>
</organism>
<accession>A0AAJ6AQK3</accession>
<dbReference type="GO" id="GO:0005737">
    <property type="term" value="C:cytoplasm"/>
    <property type="evidence" value="ECO:0007669"/>
    <property type="project" value="TreeGrafter"/>
</dbReference>
<dbReference type="Gene3D" id="2.40.50.100">
    <property type="match status" value="1"/>
</dbReference>
<name>A0AAJ6AQK3_9MICC</name>
<dbReference type="SUPFAM" id="SSF52777">
    <property type="entry name" value="CoA-dependent acyltransferases"/>
    <property type="match status" value="1"/>
</dbReference>
<evidence type="ECO:0000256" key="1">
    <source>
        <dbReference type="ARBA" id="ARBA00001938"/>
    </source>
</evidence>
<evidence type="ECO:0000259" key="9">
    <source>
        <dbReference type="PROSITE" id="PS51826"/>
    </source>
</evidence>
<evidence type="ECO:0000313" key="10">
    <source>
        <dbReference type="EMBL" id="WGH94014.1"/>
    </source>
</evidence>
<evidence type="ECO:0000256" key="7">
    <source>
        <dbReference type="SAM" id="MobiDB-lite"/>
    </source>
</evidence>
<dbReference type="PROSITE" id="PS50968">
    <property type="entry name" value="BIOTINYL_LIPOYL"/>
    <property type="match status" value="1"/>
</dbReference>
<feature type="domain" description="Peripheral subunit-binding (PSBD)" evidence="9">
    <location>
        <begin position="135"/>
        <end position="172"/>
    </location>
</feature>
<evidence type="ECO:0000256" key="6">
    <source>
        <dbReference type="RuleBase" id="RU003423"/>
    </source>
</evidence>
<dbReference type="CDD" id="cd06849">
    <property type="entry name" value="lipoyl_domain"/>
    <property type="match status" value="1"/>
</dbReference>
<keyword evidence="4 6" id="KW-0450">Lipoyl</keyword>
<dbReference type="Pfam" id="PF00364">
    <property type="entry name" value="Biotin_lipoyl"/>
    <property type="match status" value="1"/>
</dbReference>
<evidence type="ECO:0000256" key="3">
    <source>
        <dbReference type="ARBA" id="ARBA00022679"/>
    </source>
</evidence>
<dbReference type="SUPFAM" id="SSF47005">
    <property type="entry name" value="Peripheral subunit-binding domain of 2-oxo acid dehydrogenase complex"/>
    <property type="match status" value="1"/>
</dbReference>
<gene>
    <name evidence="10" type="ORF">QDX21_04250</name>
</gene>
<feature type="domain" description="Lipoyl-binding" evidence="8">
    <location>
        <begin position="2"/>
        <end position="77"/>
    </location>
</feature>
<dbReference type="AlphaFoldDB" id="A0AAJ6AQK3"/>
<dbReference type="InterPro" id="IPR000089">
    <property type="entry name" value="Biotin_lipoyl"/>
</dbReference>
<dbReference type="InterPro" id="IPR050743">
    <property type="entry name" value="2-oxoacid_DH_E2_comp"/>
</dbReference>
<sequence length="422" mass="44913">MTTEIKLPQWGMSMGEGTVTQWYVSVGDEVEAGQPLVEIEAAKVTDDVSSPTAGTVQEILVDVDDTVEVNTVLCVVGDGAMQQQAAPQDGDESPSETTSTSPTESERRTSENTSHDAGAPRGIEEARMKSGRITGVVPLARKLAKEHDIDLAQIDGSGTSGRIVTQDVRDVIEGRDAAPADDQAQEQPSTAEAGGVSPEGETREKIPRLRKVIADRMHASLSDTAQYTLTTTADITDFETFRGDVGGGVTKPSYMDAVLRAVAAALGHHPLLNSRLEDDSIVDPGVINLGFAVALEDGLVVPVIHNAERLGLAEMAETTRELATRARDQDLGADDFDGGTFSITALGGQGIDFFTPIINPPQSAILGIGRVREVPTRFGSGFVWRHELPLSLTVDHRLNDGYPAALFLAEVVDLLGQPNKLL</sequence>
<keyword evidence="3 6" id="KW-0808">Transferase</keyword>
<dbReference type="Gene3D" id="3.30.559.10">
    <property type="entry name" value="Chloramphenicol acetyltransferase-like domain"/>
    <property type="match status" value="1"/>
</dbReference>
<dbReference type="GO" id="GO:0016407">
    <property type="term" value="F:acetyltransferase activity"/>
    <property type="evidence" value="ECO:0007669"/>
    <property type="project" value="TreeGrafter"/>
</dbReference>
<evidence type="ECO:0000313" key="11">
    <source>
        <dbReference type="Proteomes" id="UP001224674"/>
    </source>
</evidence>
<dbReference type="Proteomes" id="UP001224674">
    <property type="component" value="Chromosome"/>
</dbReference>
<dbReference type="Pfam" id="PF00198">
    <property type="entry name" value="2-oxoacid_dh"/>
    <property type="match status" value="1"/>
</dbReference>
<feature type="region of interest" description="Disordered" evidence="7">
    <location>
        <begin position="82"/>
        <end position="130"/>
    </location>
</feature>
<keyword evidence="11" id="KW-1185">Reference proteome</keyword>
<protein>
    <recommendedName>
        <fullName evidence="6">Dihydrolipoamide acetyltransferase component of pyruvate dehydrogenase complex</fullName>
        <ecNumber evidence="6">2.3.1.-</ecNumber>
    </recommendedName>
</protein>
<dbReference type="EC" id="2.3.1.-" evidence="6"/>
<dbReference type="PROSITE" id="PS00189">
    <property type="entry name" value="LIPOYL"/>
    <property type="match status" value="1"/>
</dbReference>
<dbReference type="GO" id="GO:0031405">
    <property type="term" value="F:lipoic acid binding"/>
    <property type="evidence" value="ECO:0007669"/>
    <property type="project" value="TreeGrafter"/>
</dbReference>
<dbReference type="InterPro" id="IPR023213">
    <property type="entry name" value="CAT-like_dom_sf"/>
</dbReference>
<feature type="compositionally biased region" description="Basic and acidic residues" evidence="7">
    <location>
        <begin position="104"/>
        <end position="114"/>
    </location>
</feature>
<dbReference type="InterPro" id="IPR001078">
    <property type="entry name" value="2-oxoacid_DH_actylTfrase"/>
</dbReference>
<dbReference type="PROSITE" id="PS51826">
    <property type="entry name" value="PSBD"/>
    <property type="match status" value="1"/>
</dbReference>
<dbReference type="Gene3D" id="4.10.320.10">
    <property type="entry name" value="E3-binding domain"/>
    <property type="match status" value="1"/>
</dbReference>
<feature type="region of interest" description="Disordered" evidence="7">
    <location>
        <begin position="177"/>
        <end position="205"/>
    </location>
</feature>
<evidence type="ECO:0000256" key="5">
    <source>
        <dbReference type="ARBA" id="ARBA00023315"/>
    </source>
</evidence>
<keyword evidence="5 6" id="KW-0012">Acyltransferase</keyword>
<proteinExistence type="inferred from homology"/>
<dbReference type="Pfam" id="PF02817">
    <property type="entry name" value="E3_binding"/>
    <property type="match status" value="1"/>
</dbReference>
<dbReference type="InterPro" id="IPR011053">
    <property type="entry name" value="Single_hybrid_motif"/>
</dbReference>